<feature type="transmembrane region" description="Helical" evidence="1">
    <location>
        <begin position="60"/>
        <end position="78"/>
    </location>
</feature>
<feature type="transmembrane region" description="Helical" evidence="1">
    <location>
        <begin position="31"/>
        <end position="53"/>
    </location>
</feature>
<dbReference type="OrthoDB" id="495373at2"/>
<comment type="caution">
    <text evidence="2">The sequence shown here is derived from an EMBL/GenBank/DDBJ whole genome shotgun (WGS) entry which is preliminary data.</text>
</comment>
<proteinExistence type="predicted"/>
<organism evidence="2 3">
    <name type="scientific">Acaryochloris thomasi RCC1774</name>
    <dbReference type="NCBI Taxonomy" id="1764569"/>
    <lineage>
        <taxon>Bacteria</taxon>
        <taxon>Bacillati</taxon>
        <taxon>Cyanobacteriota</taxon>
        <taxon>Cyanophyceae</taxon>
        <taxon>Acaryochloridales</taxon>
        <taxon>Acaryochloridaceae</taxon>
        <taxon>Acaryochloris</taxon>
        <taxon>Acaryochloris thomasi</taxon>
    </lineage>
</organism>
<protein>
    <submittedName>
        <fullName evidence="2">Uncharacterized protein</fullName>
    </submittedName>
</protein>
<dbReference type="RefSeq" id="WP_146242258.1">
    <property type="nucleotide sequence ID" value="NZ_CAWNWM010000001.1"/>
</dbReference>
<gene>
    <name evidence="2" type="ORF">C1752_00478</name>
</gene>
<keyword evidence="3" id="KW-1185">Reference proteome</keyword>
<keyword evidence="1" id="KW-0472">Membrane</keyword>
<sequence>MSLGSRIVIAAVSLVCALMFFLTALDPSGLPSGALVFYGMAAVYVIITVACLFPKSHPVTLRLIGGLILSAYVIYVFDSFQTQNFTRAVMGFLVWGLPSGYLAVTGKYPSRGKGAAGFNGAEKNTPRKRRSISS</sequence>
<dbReference type="Proteomes" id="UP000248857">
    <property type="component" value="Unassembled WGS sequence"/>
</dbReference>
<feature type="transmembrane region" description="Helical" evidence="1">
    <location>
        <begin position="7"/>
        <end position="25"/>
    </location>
</feature>
<keyword evidence="1" id="KW-0812">Transmembrane</keyword>
<reference evidence="2 3" key="1">
    <citation type="journal article" date="2018" name="Sci. Rep.">
        <title>A novel species of the marine cyanobacterium Acaryochloris with a unique pigment content and lifestyle.</title>
        <authorList>
            <person name="Partensky F."/>
            <person name="Six C."/>
            <person name="Ratin M."/>
            <person name="Garczarek L."/>
            <person name="Vaulot D."/>
            <person name="Probert I."/>
            <person name="Calteau A."/>
            <person name="Gourvil P."/>
            <person name="Marie D."/>
            <person name="Grebert T."/>
            <person name="Bouchier C."/>
            <person name="Le Panse S."/>
            <person name="Gachenot M."/>
            <person name="Rodriguez F."/>
            <person name="Garrido J.L."/>
        </authorList>
    </citation>
    <scope>NUCLEOTIDE SEQUENCE [LARGE SCALE GENOMIC DNA]</scope>
    <source>
        <strain evidence="2 3">RCC1774</strain>
    </source>
</reference>
<accession>A0A2W1JQ39</accession>
<evidence type="ECO:0000313" key="2">
    <source>
        <dbReference type="EMBL" id="PZD75419.1"/>
    </source>
</evidence>
<feature type="transmembrane region" description="Helical" evidence="1">
    <location>
        <begin position="84"/>
        <end position="104"/>
    </location>
</feature>
<dbReference type="EMBL" id="PQWO01000001">
    <property type="protein sequence ID" value="PZD75419.1"/>
    <property type="molecule type" value="Genomic_DNA"/>
</dbReference>
<name>A0A2W1JQ39_9CYAN</name>
<evidence type="ECO:0000256" key="1">
    <source>
        <dbReference type="SAM" id="Phobius"/>
    </source>
</evidence>
<evidence type="ECO:0000313" key="3">
    <source>
        <dbReference type="Proteomes" id="UP000248857"/>
    </source>
</evidence>
<dbReference type="AlphaFoldDB" id="A0A2W1JQ39"/>
<keyword evidence="1" id="KW-1133">Transmembrane helix</keyword>